<dbReference type="PROSITE" id="PS51030">
    <property type="entry name" value="NUCLEAR_REC_DBD_2"/>
    <property type="match status" value="1"/>
</dbReference>
<dbReference type="PANTHER" id="PTHR46011:SF6">
    <property type="entry name" value="HIGH ZINC ACTIVATED NUCLEAR RECEPTOR PROTEIN"/>
    <property type="match status" value="1"/>
</dbReference>
<sequence>RACASFFKRVRLSGRRFPCRRGDHNCSVLRGSGSMCRGCRYDRCAAVGMEYEGPMKVARLSMNQAKDESLPSSSRREDSLLGRIAREHAACVERRRVRELELVKRHNLVRLPHPSEEVYLVKFECAVAAFNVAFIEMWHFFLASFPSIKALPYADQYELFRQCIPQFAMLDSFFRTKLIFGGYTKYVMCSVVTCNDMDTPEVWAGPHDGGPIDNGLLEMIKGYIEDTLTFMVPSFETANITQREAQALLALLLCEAELQGDFADRYLPLLDEIRTEILDDLRQFYTEEMGLSEYSTRLGNLITVCHTCRETNAMFQEFFRMQVI</sequence>
<keyword evidence="2" id="KW-0863">Zinc-finger</keyword>
<dbReference type="PROSITE" id="PS51843">
    <property type="entry name" value="NR_LBD"/>
    <property type="match status" value="1"/>
</dbReference>
<dbReference type="GO" id="GO:0005634">
    <property type="term" value="C:nucleus"/>
    <property type="evidence" value="ECO:0007669"/>
    <property type="project" value="TreeGrafter"/>
</dbReference>
<dbReference type="PANTHER" id="PTHR46011">
    <property type="entry name" value="NUCLEAR HORMONE RECEPTOR FAMILY MEMBER NHR-86-RELATED"/>
    <property type="match status" value="1"/>
</dbReference>
<dbReference type="Proteomes" id="UP001432027">
    <property type="component" value="Unassembled WGS sequence"/>
</dbReference>
<dbReference type="Gene3D" id="1.10.565.10">
    <property type="entry name" value="Retinoid X Receptor"/>
    <property type="match status" value="1"/>
</dbReference>
<dbReference type="Pfam" id="PF00105">
    <property type="entry name" value="zf-C4"/>
    <property type="match status" value="1"/>
</dbReference>
<keyword evidence="1" id="KW-0479">Metal-binding</keyword>
<dbReference type="SUPFAM" id="SSF48508">
    <property type="entry name" value="Nuclear receptor ligand-binding domain"/>
    <property type="match status" value="1"/>
</dbReference>
<dbReference type="InterPro" id="IPR001628">
    <property type="entry name" value="Znf_hrmn_rcpt"/>
</dbReference>
<keyword evidence="5" id="KW-0238">DNA-binding</keyword>
<dbReference type="EMBL" id="BTSX01000003">
    <property type="protein sequence ID" value="GMS89928.1"/>
    <property type="molecule type" value="Genomic_DNA"/>
</dbReference>
<comment type="caution">
    <text evidence="11">The sequence shown here is derived from an EMBL/GenBank/DDBJ whole genome shotgun (WGS) entry which is preliminary data.</text>
</comment>
<feature type="domain" description="NR LBD" evidence="10">
    <location>
        <begin position="76"/>
        <end position="324"/>
    </location>
</feature>
<evidence type="ECO:0000256" key="8">
    <source>
        <dbReference type="ARBA" id="ARBA00023242"/>
    </source>
</evidence>
<evidence type="ECO:0000256" key="7">
    <source>
        <dbReference type="ARBA" id="ARBA00023170"/>
    </source>
</evidence>
<dbReference type="SUPFAM" id="SSF57716">
    <property type="entry name" value="Glucocorticoid receptor-like (DNA-binding domain)"/>
    <property type="match status" value="1"/>
</dbReference>
<name>A0AAV5T3Q7_9BILA</name>
<feature type="non-terminal residue" evidence="11">
    <location>
        <position position="324"/>
    </location>
</feature>
<evidence type="ECO:0000256" key="2">
    <source>
        <dbReference type="ARBA" id="ARBA00022771"/>
    </source>
</evidence>
<dbReference type="AlphaFoldDB" id="A0AAV5T3Q7"/>
<dbReference type="GO" id="GO:0008270">
    <property type="term" value="F:zinc ion binding"/>
    <property type="evidence" value="ECO:0007669"/>
    <property type="project" value="UniProtKB-KW"/>
</dbReference>
<organism evidence="11 12">
    <name type="scientific">Pristionchus entomophagus</name>
    <dbReference type="NCBI Taxonomy" id="358040"/>
    <lineage>
        <taxon>Eukaryota</taxon>
        <taxon>Metazoa</taxon>
        <taxon>Ecdysozoa</taxon>
        <taxon>Nematoda</taxon>
        <taxon>Chromadorea</taxon>
        <taxon>Rhabditida</taxon>
        <taxon>Rhabditina</taxon>
        <taxon>Diplogasteromorpha</taxon>
        <taxon>Diplogasteroidea</taxon>
        <taxon>Neodiplogasteridae</taxon>
        <taxon>Pristionchus</taxon>
    </lineage>
</organism>
<evidence type="ECO:0000256" key="3">
    <source>
        <dbReference type="ARBA" id="ARBA00022833"/>
    </source>
</evidence>
<evidence type="ECO:0000259" key="10">
    <source>
        <dbReference type="PROSITE" id="PS51843"/>
    </source>
</evidence>
<dbReference type="Gene3D" id="3.30.50.10">
    <property type="entry name" value="Erythroid Transcription Factor GATA-1, subunit A"/>
    <property type="match status" value="1"/>
</dbReference>
<dbReference type="InterPro" id="IPR035500">
    <property type="entry name" value="NHR-like_dom_sf"/>
</dbReference>
<evidence type="ECO:0000256" key="1">
    <source>
        <dbReference type="ARBA" id="ARBA00022723"/>
    </source>
</evidence>
<proteinExistence type="predicted"/>
<evidence type="ECO:0000256" key="6">
    <source>
        <dbReference type="ARBA" id="ARBA00023163"/>
    </source>
</evidence>
<keyword evidence="6" id="KW-0804">Transcription</keyword>
<gene>
    <name evidence="11" type="ORF">PENTCL1PPCAC_12103</name>
</gene>
<feature type="non-terminal residue" evidence="11">
    <location>
        <position position="1"/>
    </location>
</feature>
<feature type="domain" description="Nuclear receptor" evidence="9">
    <location>
        <begin position="1"/>
        <end position="56"/>
    </location>
</feature>
<evidence type="ECO:0000313" key="12">
    <source>
        <dbReference type="Proteomes" id="UP001432027"/>
    </source>
</evidence>
<dbReference type="InterPro" id="IPR013088">
    <property type="entry name" value="Znf_NHR/GATA"/>
</dbReference>
<dbReference type="SMART" id="SM00399">
    <property type="entry name" value="ZnF_C4"/>
    <property type="match status" value="1"/>
</dbReference>
<evidence type="ECO:0000256" key="4">
    <source>
        <dbReference type="ARBA" id="ARBA00023015"/>
    </source>
</evidence>
<dbReference type="InterPro" id="IPR000536">
    <property type="entry name" value="Nucl_hrmn_rcpt_lig-bd"/>
</dbReference>
<accession>A0AAV5T3Q7</accession>
<reference evidence="11" key="1">
    <citation type="submission" date="2023-10" db="EMBL/GenBank/DDBJ databases">
        <title>Genome assembly of Pristionchus species.</title>
        <authorList>
            <person name="Yoshida K."/>
            <person name="Sommer R.J."/>
        </authorList>
    </citation>
    <scope>NUCLEOTIDE SEQUENCE</scope>
    <source>
        <strain evidence="11">RS0144</strain>
    </source>
</reference>
<evidence type="ECO:0000259" key="9">
    <source>
        <dbReference type="PROSITE" id="PS51030"/>
    </source>
</evidence>
<keyword evidence="8" id="KW-0539">Nucleus</keyword>
<dbReference type="Pfam" id="PF00104">
    <property type="entry name" value="Hormone_recep"/>
    <property type="match status" value="1"/>
</dbReference>
<evidence type="ECO:0008006" key="13">
    <source>
        <dbReference type="Google" id="ProtNLM"/>
    </source>
</evidence>
<dbReference type="GO" id="GO:0043565">
    <property type="term" value="F:sequence-specific DNA binding"/>
    <property type="evidence" value="ECO:0007669"/>
    <property type="project" value="InterPro"/>
</dbReference>
<keyword evidence="4" id="KW-0805">Transcription regulation</keyword>
<dbReference type="SMART" id="SM00430">
    <property type="entry name" value="HOLI"/>
    <property type="match status" value="1"/>
</dbReference>
<dbReference type="GO" id="GO:0003700">
    <property type="term" value="F:DNA-binding transcription factor activity"/>
    <property type="evidence" value="ECO:0007669"/>
    <property type="project" value="InterPro"/>
</dbReference>
<keyword evidence="3" id="KW-0862">Zinc</keyword>
<keyword evidence="7" id="KW-0675">Receptor</keyword>
<evidence type="ECO:0000313" key="11">
    <source>
        <dbReference type="EMBL" id="GMS89928.1"/>
    </source>
</evidence>
<protein>
    <recommendedName>
        <fullName evidence="13">Nuclear receptor</fullName>
    </recommendedName>
</protein>
<evidence type="ECO:0000256" key="5">
    <source>
        <dbReference type="ARBA" id="ARBA00023125"/>
    </source>
</evidence>
<keyword evidence="12" id="KW-1185">Reference proteome</keyword>